<evidence type="ECO:0000313" key="2">
    <source>
        <dbReference type="EMBL" id="KAK9150131.1"/>
    </source>
</evidence>
<gene>
    <name evidence="2" type="ORF">Syun_008440</name>
</gene>
<dbReference type="AlphaFoldDB" id="A0AAP0PRC8"/>
<feature type="compositionally biased region" description="Basic and acidic residues" evidence="1">
    <location>
        <begin position="1"/>
        <end position="21"/>
    </location>
</feature>
<reference evidence="2 3" key="1">
    <citation type="submission" date="2024-01" db="EMBL/GenBank/DDBJ databases">
        <title>Genome assemblies of Stephania.</title>
        <authorList>
            <person name="Yang L."/>
        </authorList>
    </citation>
    <scope>NUCLEOTIDE SEQUENCE [LARGE SCALE GENOMIC DNA]</scope>
    <source>
        <strain evidence="2">YNDBR</strain>
        <tissue evidence="2">Leaf</tissue>
    </source>
</reference>
<dbReference type="EMBL" id="JBBNAF010000004">
    <property type="protein sequence ID" value="KAK9150131.1"/>
    <property type="molecule type" value="Genomic_DNA"/>
</dbReference>
<evidence type="ECO:0000256" key="1">
    <source>
        <dbReference type="SAM" id="MobiDB-lite"/>
    </source>
</evidence>
<evidence type="ECO:0000313" key="3">
    <source>
        <dbReference type="Proteomes" id="UP001420932"/>
    </source>
</evidence>
<name>A0AAP0PRC8_9MAGN</name>
<feature type="region of interest" description="Disordered" evidence="1">
    <location>
        <begin position="1"/>
        <end position="22"/>
    </location>
</feature>
<comment type="caution">
    <text evidence="2">The sequence shown here is derived from an EMBL/GenBank/DDBJ whole genome shotgun (WGS) entry which is preliminary data.</text>
</comment>
<keyword evidence="3" id="KW-1185">Reference proteome</keyword>
<organism evidence="2 3">
    <name type="scientific">Stephania yunnanensis</name>
    <dbReference type="NCBI Taxonomy" id="152371"/>
    <lineage>
        <taxon>Eukaryota</taxon>
        <taxon>Viridiplantae</taxon>
        <taxon>Streptophyta</taxon>
        <taxon>Embryophyta</taxon>
        <taxon>Tracheophyta</taxon>
        <taxon>Spermatophyta</taxon>
        <taxon>Magnoliopsida</taxon>
        <taxon>Ranunculales</taxon>
        <taxon>Menispermaceae</taxon>
        <taxon>Menispermoideae</taxon>
        <taxon>Cissampelideae</taxon>
        <taxon>Stephania</taxon>
    </lineage>
</organism>
<protein>
    <submittedName>
        <fullName evidence="2">Uncharacterized protein</fullName>
    </submittedName>
</protein>
<sequence length="54" mass="6609">MTRFEIRSRSNGEDERSGERERRRRVVWFCWDFVGKRALPIEKIDSLVKERIPD</sequence>
<accession>A0AAP0PRC8</accession>
<dbReference type="Proteomes" id="UP001420932">
    <property type="component" value="Unassembled WGS sequence"/>
</dbReference>
<proteinExistence type="predicted"/>